<accession>A0A9N9UE67</accession>
<dbReference type="Gene3D" id="3.40.390.10">
    <property type="entry name" value="Collagenase (Catalytic Domain)"/>
    <property type="match status" value="1"/>
</dbReference>
<feature type="domain" description="Peptidase metallopeptidase" evidence="1">
    <location>
        <begin position="87"/>
        <end position="252"/>
    </location>
</feature>
<dbReference type="GO" id="GO:0006508">
    <property type="term" value="P:proteolysis"/>
    <property type="evidence" value="ECO:0007669"/>
    <property type="project" value="InterPro"/>
</dbReference>
<dbReference type="SUPFAM" id="SSF55486">
    <property type="entry name" value="Metalloproteases ('zincins'), catalytic domain"/>
    <property type="match status" value="1"/>
</dbReference>
<dbReference type="InterPro" id="IPR006026">
    <property type="entry name" value="Peptidase_Metallo"/>
</dbReference>
<proteinExistence type="predicted"/>
<keyword evidence="3" id="KW-1185">Reference proteome</keyword>
<evidence type="ECO:0000313" key="3">
    <source>
        <dbReference type="Proteomes" id="UP000754883"/>
    </source>
</evidence>
<reference evidence="2 3" key="2">
    <citation type="submission" date="2021-10" db="EMBL/GenBank/DDBJ databases">
        <authorList>
            <person name="Piombo E."/>
        </authorList>
    </citation>
    <scope>NUCLEOTIDE SEQUENCE [LARGE SCALE GENOMIC DNA]</scope>
</reference>
<sequence length="279" mass="30999">MPSTSLPSDKNLSISDRRDAALKLIGQLFPDKNLEVLDPQTVLKTYKKPSTNNSITGNGNLQAKYNCVTEKFDTSSVASILVGLFTEIPRWKNGSVVNFATYANGYPSPDDAKYAAVSLWEAAEQWNSYNLGVTFKWVNNLKQAAFVLEYGGEKGTVMASAFFPNNTQPLNTLSVYSFSFTDKKNKETLKNTFLHELGHTLGLRHEFALDPLRYEGGAQVYGTRNPLSVMSYNLPPQVQKSDIEDIKSFYKLPAEVTLPADNKTPSAQKTMIIKDYTPA</sequence>
<protein>
    <recommendedName>
        <fullName evidence="1">Peptidase metallopeptidase domain-containing protein</fullName>
    </recommendedName>
</protein>
<dbReference type="AlphaFoldDB" id="A0A9N9UE67"/>
<comment type="caution">
    <text evidence="2">The sequence shown here is derived from an EMBL/GenBank/DDBJ whole genome shotgun (WGS) entry which is preliminary data.</text>
</comment>
<evidence type="ECO:0000313" key="2">
    <source>
        <dbReference type="EMBL" id="CAG9988852.1"/>
    </source>
</evidence>
<dbReference type="EMBL" id="CABFNO020001454">
    <property type="protein sequence ID" value="CAG9988852.1"/>
    <property type="molecule type" value="Genomic_DNA"/>
</dbReference>
<organism evidence="2 3">
    <name type="scientific">Clonostachys byssicola</name>
    <dbReference type="NCBI Taxonomy" id="160290"/>
    <lineage>
        <taxon>Eukaryota</taxon>
        <taxon>Fungi</taxon>
        <taxon>Dikarya</taxon>
        <taxon>Ascomycota</taxon>
        <taxon>Pezizomycotina</taxon>
        <taxon>Sordariomycetes</taxon>
        <taxon>Hypocreomycetidae</taxon>
        <taxon>Hypocreales</taxon>
        <taxon>Bionectriaceae</taxon>
        <taxon>Clonostachys</taxon>
    </lineage>
</organism>
<dbReference type="InterPro" id="IPR024079">
    <property type="entry name" value="MetalloPept_cat_dom_sf"/>
</dbReference>
<dbReference type="SMART" id="SM00235">
    <property type="entry name" value="ZnMc"/>
    <property type="match status" value="1"/>
</dbReference>
<dbReference type="OrthoDB" id="406838at2759"/>
<dbReference type="GO" id="GO:0008270">
    <property type="term" value="F:zinc ion binding"/>
    <property type="evidence" value="ECO:0007669"/>
    <property type="project" value="InterPro"/>
</dbReference>
<evidence type="ECO:0000259" key="1">
    <source>
        <dbReference type="SMART" id="SM00235"/>
    </source>
</evidence>
<gene>
    <name evidence="2" type="ORF">CBYS24578_00014257</name>
</gene>
<dbReference type="GO" id="GO:0008237">
    <property type="term" value="F:metallopeptidase activity"/>
    <property type="evidence" value="ECO:0007669"/>
    <property type="project" value="InterPro"/>
</dbReference>
<reference evidence="3" key="1">
    <citation type="submission" date="2019-06" db="EMBL/GenBank/DDBJ databases">
        <authorList>
            <person name="Broberg M."/>
        </authorList>
    </citation>
    <scope>NUCLEOTIDE SEQUENCE [LARGE SCALE GENOMIC DNA]</scope>
</reference>
<dbReference type="Pfam" id="PF12388">
    <property type="entry name" value="Peptidase_M57"/>
    <property type="match status" value="1"/>
</dbReference>
<dbReference type="Proteomes" id="UP000754883">
    <property type="component" value="Unassembled WGS sequence"/>
</dbReference>
<dbReference type="InterPro" id="IPR024653">
    <property type="entry name" value="Peptidase_M10/M27/M57"/>
</dbReference>
<name>A0A9N9UE67_9HYPO</name>